<proteinExistence type="predicted"/>
<protein>
    <submittedName>
        <fullName evidence="2">Uncharacterized protein</fullName>
    </submittedName>
</protein>
<name>A0A7C4Q2N0_9CHLR</name>
<feature type="region of interest" description="Disordered" evidence="1">
    <location>
        <begin position="53"/>
        <end position="73"/>
    </location>
</feature>
<accession>A0A7C4Q2N0</accession>
<dbReference type="AlphaFoldDB" id="A0A7C4Q2N0"/>
<sequence length="73" mass="8543">MQALPPTSPLRLIIRKVRRVYRPFLIRPAHAYFFPALLRAVPRRLRIARLQEEQDSDLSTALPISPDSHRFPL</sequence>
<comment type="caution">
    <text evidence="2">The sequence shown here is derived from an EMBL/GenBank/DDBJ whole genome shotgun (WGS) entry which is preliminary data.</text>
</comment>
<evidence type="ECO:0000256" key="1">
    <source>
        <dbReference type="SAM" id="MobiDB-lite"/>
    </source>
</evidence>
<organism evidence="2">
    <name type="scientific">Bellilinea caldifistulae</name>
    <dbReference type="NCBI Taxonomy" id="360411"/>
    <lineage>
        <taxon>Bacteria</taxon>
        <taxon>Bacillati</taxon>
        <taxon>Chloroflexota</taxon>
        <taxon>Anaerolineae</taxon>
        <taxon>Anaerolineales</taxon>
        <taxon>Anaerolineaceae</taxon>
        <taxon>Bellilinea</taxon>
    </lineage>
</organism>
<evidence type="ECO:0000313" key="2">
    <source>
        <dbReference type="EMBL" id="HGS87884.1"/>
    </source>
</evidence>
<gene>
    <name evidence="2" type="ORF">ENT17_09730</name>
</gene>
<dbReference type="EMBL" id="DSXR01000096">
    <property type="protein sequence ID" value="HGS87884.1"/>
    <property type="molecule type" value="Genomic_DNA"/>
</dbReference>
<reference evidence="2" key="1">
    <citation type="journal article" date="2020" name="mSystems">
        <title>Genome- and Community-Level Interaction Insights into Carbon Utilization and Element Cycling Functions of Hydrothermarchaeota in Hydrothermal Sediment.</title>
        <authorList>
            <person name="Zhou Z."/>
            <person name="Liu Y."/>
            <person name="Xu W."/>
            <person name="Pan J."/>
            <person name="Luo Z.H."/>
            <person name="Li M."/>
        </authorList>
    </citation>
    <scope>NUCLEOTIDE SEQUENCE [LARGE SCALE GENOMIC DNA]</scope>
    <source>
        <strain evidence="2">SpSt-556</strain>
    </source>
</reference>